<keyword evidence="2" id="KW-1185">Reference proteome</keyword>
<organism evidence="1 2">
    <name type="scientific">Lagenidium giganteum</name>
    <dbReference type="NCBI Taxonomy" id="4803"/>
    <lineage>
        <taxon>Eukaryota</taxon>
        <taxon>Sar</taxon>
        <taxon>Stramenopiles</taxon>
        <taxon>Oomycota</taxon>
        <taxon>Peronosporomycetes</taxon>
        <taxon>Pythiales</taxon>
        <taxon>Pythiaceae</taxon>
    </lineage>
</organism>
<proteinExistence type="predicted"/>
<name>A0AAV2YXD3_9STRA</name>
<evidence type="ECO:0000313" key="1">
    <source>
        <dbReference type="EMBL" id="DAZ99727.1"/>
    </source>
</evidence>
<accession>A0AAV2YXD3</accession>
<feature type="non-terminal residue" evidence="1">
    <location>
        <position position="115"/>
    </location>
</feature>
<dbReference type="EMBL" id="DAKRPA010000077">
    <property type="protein sequence ID" value="DAZ99727.1"/>
    <property type="molecule type" value="Genomic_DNA"/>
</dbReference>
<dbReference type="AlphaFoldDB" id="A0AAV2YXD3"/>
<gene>
    <name evidence="1" type="ORF">N0F65_003514</name>
</gene>
<protein>
    <submittedName>
        <fullName evidence="1">Uncharacterized protein</fullName>
    </submittedName>
</protein>
<reference evidence="1" key="1">
    <citation type="submission" date="2022-11" db="EMBL/GenBank/DDBJ databases">
        <authorList>
            <person name="Morgan W.R."/>
            <person name="Tartar A."/>
        </authorList>
    </citation>
    <scope>NUCLEOTIDE SEQUENCE</scope>
    <source>
        <strain evidence="1">ARSEF 373</strain>
    </source>
</reference>
<sequence length="115" mass="13224">MQVVDPQTASDTLFLALFPAYFSSWREFHSQLEQFSEKTWQLFSLRTCKTVAARNHQIETRVGPKPSKSRPLPTEWIHYSKTLLCTHGMPYKPRGSGVRHHNVVRNVGCLARINA</sequence>
<comment type="caution">
    <text evidence="1">The sequence shown here is derived from an EMBL/GenBank/DDBJ whole genome shotgun (WGS) entry which is preliminary data.</text>
</comment>
<reference evidence="1" key="2">
    <citation type="journal article" date="2023" name="Microbiol Resour">
        <title>Decontamination and Annotation of the Draft Genome Sequence of the Oomycete Lagenidium giganteum ARSEF 373.</title>
        <authorList>
            <person name="Morgan W.R."/>
            <person name="Tartar A."/>
        </authorList>
    </citation>
    <scope>NUCLEOTIDE SEQUENCE</scope>
    <source>
        <strain evidence="1">ARSEF 373</strain>
    </source>
</reference>
<dbReference type="Proteomes" id="UP001146120">
    <property type="component" value="Unassembled WGS sequence"/>
</dbReference>
<evidence type="ECO:0000313" key="2">
    <source>
        <dbReference type="Proteomes" id="UP001146120"/>
    </source>
</evidence>